<dbReference type="InterPro" id="IPR008927">
    <property type="entry name" value="6-PGluconate_DH-like_C_sf"/>
</dbReference>
<dbReference type="EMBL" id="FNOJ01000010">
    <property type="protein sequence ID" value="SDW64163.1"/>
    <property type="molecule type" value="Genomic_DNA"/>
</dbReference>
<evidence type="ECO:0000313" key="5">
    <source>
        <dbReference type="EMBL" id="GLV14890.1"/>
    </source>
</evidence>
<dbReference type="InterPro" id="IPR028939">
    <property type="entry name" value="P5C_Rdtase_cat_N"/>
</dbReference>
<keyword evidence="7" id="KW-1185">Reference proteome</keyword>
<evidence type="ECO:0000313" key="6">
    <source>
        <dbReference type="EMBL" id="SDW64163.1"/>
    </source>
</evidence>
<dbReference type="Proteomes" id="UP001157137">
    <property type="component" value="Unassembled WGS sequence"/>
</dbReference>
<organism evidence="6 7">
    <name type="scientific">Alicyclobacillus hesperidum</name>
    <dbReference type="NCBI Taxonomy" id="89784"/>
    <lineage>
        <taxon>Bacteria</taxon>
        <taxon>Bacillati</taxon>
        <taxon>Bacillota</taxon>
        <taxon>Bacilli</taxon>
        <taxon>Bacillales</taxon>
        <taxon>Alicyclobacillaceae</taxon>
        <taxon>Alicyclobacillus</taxon>
    </lineage>
</organism>
<dbReference type="STRING" id="89784.SAMN04489725_11025"/>
<evidence type="ECO:0000259" key="3">
    <source>
        <dbReference type="Pfam" id="PF03807"/>
    </source>
</evidence>
<gene>
    <name evidence="5" type="primary">proC_2</name>
    <name evidence="5" type="ORF">Heshes_25740</name>
    <name evidence="6" type="ORF">SAMN04489725_11025</name>
</gene>
<reference evidence="5" key="3">
    <citation type="submission" date="2023-02" db="EMBL/GenBank/DDBJ databases">
        <title>Proposal of a novel subspecies: Alicyclobacillus hesperidum subspecies aegle.</title>
        <authorList>
            <person name="Goto K."/>
            <person name="Fujii T."/>
            <person name="Yasui K."/>
            <person name="Mochida K."/>
            <person name="Kato-Tanaka Y."/>
            <person name="Morohoshi S."/>
            <person name="An S.Y."/>
            <person name="Kasai H."/>
            <person name="Yokota A."/>
        </authorList>
    </citation>
    <scope>NUCLEOTIDE SEQUENCE</scope>
    <source>
        <strain evidence="5">DSM 12766</strain>
    </source>
</reference>
<dbReference type="Proteomes" id="UP000182589">
    <property type="component" value="Unassembled WGS sequence"/>
</dbReference>
<dbReference type="InterPro" id="IPR000304">
    <property type="entry name" value="Pyrroline-COOH_reductase"/>
</dbReference>
<dbReference type="EMBL" id="BSRA01000018">
    <property type="protein sequence ID" value="GLV14890.1"/>
    <property type="molecule type" value="Genomic_DNA"/>
</dbReference>
<reference evidence="7" key="1">
    <citation type="submission" date="2016-10" db="EMBL/GenBank/DDBJ databases">
        <authorList>
            <person name="Varghese N."/>
        </authorList>
    </citation>
    <scope>NUCLEOTIDE SEQUENCE [LARGE SCALE GENOMIC DNA]</scope>
    <source>
        <strain evidence="7">DSM 12489</strain>
    </source>
</reference>
<evidence type="ECO:0000259" key="4">
    <source>
        <dbReference type="Pfam" id="PF14748"/>
    </source>
</evidence>
<dbReference type="Gene3D" id="1.10.3730.10">
    <property type="entry name" value="ProC C-terminal domain-like"/>
    <property type="match status" value="1"/>
</dbReference>
<reference evidence="6" key="2">
    <citation type="submission" date="2016-10" db="EMBL/GenBank/DDBJ databases">
        <authorList>
            <person name="de Groot N.N."/>
        </authorList>
    </citation>
    <scope>NUCLEOTIDE SEQUENCE [LARGE SCALE GENOMIC DNA]</scope>
    <source>
        <strain evidence="6">DSM 12489</strain>
    </source>
</reference>
<name>A0A1H2V761_9BACL</name>
<dbReference type="GO" id="GO:0004735">
    <property type="term" value="F:pyrroline-5-carboxylate reductase activity"/>
    <property type="evidence" value="ECO:0007669"/>
    <property type="project" value="InterPro"/>
</dbReference>
<dbReference type="PANTHER" id="PTHR11645">
    <property type="entry name" value="PYRROLINE-5-CARBOXYLATE REDUCTASE"/>
    <property type="match status" value="1"/>
</dbReference>
<dbReference type="Pfam" id="PF03807">
    <property type="entry name" value="F420_oxidored"/>
    <property type="match status" value="1"/>
</dbReference>
<keyword evidence="2" id="KW-0521">NADP</keyword>
<dbReference type="PIRSF" id="PIRSF000193">
    <property type="entry name" value="Pyrrol-5-carb_rd"/>
    <property type="match status" value="1"/>
</dbReference>
<evidence type="ECO:0000256" key="1">
    <source>
        <dbReference type="ARBA" id="ARBA00005525"/>
    </source>
</evidence>
<comment type="similarity">
    <text evidence="1">Belongs to the pyrroline-5-carboxylate reductase family.</text>
</comment>
<dbReference type="InterPro" id="IPR029036">
    <property type="entry name" value="P5CR_dimer"/>
</dbReference>
<dbReference type="AlphaFoldDB" id="A0A1H2V761"/>
<dbReference type="Gene3D" id="3.40.50.720">
    <property type="entry name" value="NAD(P)-binding Rossmann-like Domain"/>
    <property type="match status" value="1"/>
</dbReference>
<evidence type="ECO:0000313" key="7">
    <source>
        <dbReference type="Proteomes" id="UP000182589"/>
    </source>
</evidence>
<dbReference type="GO" id="GO:0055129">
    <property type="term" value="P:L-proline biosynthetic process"/>
    <property type="evidence" value="ECO:0007669"/>
    <property type="project" value="TreeGrafter"/>
</dbReference>
<dbReference type="SUPFAM" id="SSF51735">
    <property type="entry name" value="NAD(P)-binding Rossmann-fold domains"/>
    <property type="match status" value="1"/>
</dbReference>
<feature type="domain" description="Pyrroline-5-carboxylate reductase catalytic N-terminal" evidence="3">
    <location>
        <begin position="2"/>
        <end position="91"/>
    </location>
</feature>
<dbReference type="SUPFAM" id="SSF48179">
    <property type="entry name" value="6-phosphogluconate dehydrogenase C-terminal domain-like"/>
    <property type="match status" value="1"/>
</dbReference>
<feature type="domain" description="Pyrroline-5-carboxylate reductase dimerisation" evidence="4">
    <location>
        <begin position="159"/>
        <end position="246"/>
    </location>
</feature>
<protein>
    <submittedName>
        <fullName evidence="6">Competence protein ComER</fullName>
    </submittedName>
    <submittedName>
        <fullName evidence="5">Pyrroline-5-carboxylate reductase</fullName>
    </submittedName>
</protein>
<dbReference type="PANTHER" id="PTHR11645:SF51">
    <property type="entry name" value="COME OPERON PROTEIN 4"/>
    <property type="match status" value="1"/>
</dbReference>
<evidence type="ECO:0000256" key="2">
    <source>
        <dbReference type="PIRSR" id="PIRSR000193-1"/>
    </source>
</evidence>
<proteinExistence type="inferred from homology"/>
<sequence length="270" mass="29037">MTIGIIGTGHMGGMLARAFAKTSDETVYVYNRSRAKAEAVAASCPQIVICDTLQQIAALSDVIVVCTKAVDGERVAEQLGRYLTAEQLLLTTISTVDLARWQRLTTATPIKIVPSLTQSVQKGVVLITYPDNVERAVSQAVERRLARIGQPYVVRDTDVRVCSDLTSCGPAFLAYLCQTWAMAASRVSGIPYAETQSLVTNTLIGLAAMLEQGMDFGRVLEQICVPGGVTEAGLEALAGAEEMFVKLHEVTARHAQPSRSITPLPARDAR</sequence>
<accession>A0A1H2V761</accession>
<feature type="binding site" evidence="2">
    <location>
        <begin position="6"/>
        <end position="11"/>
    </location>
    <ligand>
        <name>NADP(+)</name>
        <dbReference type="ChEBI" id="CHEBI:58349"/>
    </ligand>
</feature>
<dbReference type="Pfam" id="PF14748">
    <property type="entry name" value="P5CR_dimer"/>
    <property type="match status" value="1"/>
</dbReference>
<dbReference type="InterPro" id="IPR036291">
    <property type="entry name" value="NAD(P)-bd_dom_sf"/>
</dbReference>